<protein>
    <recommendedName>
        <fullName evidence="3">DUF488 domain-containing protein</fullName>
    </recommendedName>
</protein>
<evidence type="ECO:0008006" key="3">
    <source>
        <dbReference type="Google" id="ProtNLM"/>
    </source>
</evidence>
<dbReference type="InterPro" id="IPR052552">
    <property type="entry name" value="YeaO-like"/>
</dbReference>
<dbReference type="PANTHER" id="PTHR36849">
    <property type="entry name" value="CYTOPLASMIC PROTEIN-RELATED"/>
    <property type="match status" value="1"/>
</dbReference>
<evidence type="ECO:0000313" key="1">
    <source>
        <dbReference type="EMBL" id="MBK1667104.1"/>
    </source>
</evidence>
<name>A0ABS1D9K3_9PROT</name>
<comment type="caution">
    <text evidence="1">The sequence shown here is derived from an EMBL/GenBank/DDBJ whole genome shotgun (WGS) entry which is preliminary data.</text>
</comment>
<dbReference type="PANTHER" id="PTHR36849:SF1">
    <property type="entry name" value="CYTOPLASMIC PROTEIN"/>
    <property type="match status" value="1"/>
</dbReference>
<dbReference type="EMBL" id="NRRL01000004">
    <property type="protein sequence ID" value="MBK1667104.1"/>
    <property type="molecule type" value="Genomic_DNA"/>
</dbReference>
<keyword evidence="2" id="KW-1185">Reference proteome</keyword>
<evidence type="ECO:0000313" key="2">
    <source>
        <dbReference type="Proteomes" id="UP001296873"/>
    </source>
</evidence>
<sequence>MWAGPDVRLKRVYDTAEPGDGNRILVDRVWPRGLRKADAAIDLWLKDAAPSSELRRWFAHDPDKWPEFRRRYRAELAGRADALAPLEQAARQGRVTLLFAARDRDRNNAVVLRDWLLERRKP</sequence>
<reference evidence="1 2" key="1">
    <citation type="journal article" date="2020" name="Microorganisms">
        <title>Osmotic Adaptation and Compatible Solute Biosynthesis of Phototrophic Bacteria as Revealed from Genome Analyses.</title>
        <authorList>
            <person name="Imhoff J.F."/>
            <person name="Rahn T."/>
            <person name="Kunzel S."/>
            <person name="Keller A."/>
            <person name="Neulinger S.C."/>
        </authorList>
    </citation>
    <scope>NUCLEOTIDE SEQUENCE [LARGE SCALE GENOMIC DNA]</scope>
    <source>
        <strain evidence="1 2">DSM 9895</strain>
    </source>
</reference>
<gene>
    <name evidence="1" type="ORF">CKO28_03475</name>
</gene>
<proteinExistence type="predicted"/>
<organism evidence="1 2">
    <name type="scientific">Rhodovibrio sodomensis</name>
    <dbReference type="NCBI Taxonomy" id="1088"/>
    <lineage>
        <taxon>Bacteria</taxon>
        <taxon>Pseudomonadati</taxon>
        <taxon>Pseudomonadota</taxon>
        <taxon>Alphaproteobacteria</taxon>
        <taxon>Rhodospirillales</taxon>
        <taxon>Rhodovibrionaceae</taxon>
        <taxon>Rhodovibrio</taxon>
    </lineage>
</organism>
<dbReference type="Pfam" id="PF22752">
    <property type="entry name" value="DUF488-N3i"/>
    <property type="match status" value="1"/>
</dbReference>
<accession>A0ABS1D9K3</accession>
<dbReference type="Proteomes" id="UP001296873">
    <property type="component" value="Unassembled WGS sequence"/>
</dbReference>